<dbReference type="Gene3D" id="1.10.150.20">
    <property type="entry name" value="5' to 3' exonuclease, C-terminal subdomain"/>
    <property type="match status" value="1"/>
</dbReference>
<evidence type="ECO:0000313" key="2">
    <source>
        <dbReference type="Proteomes" id="UP000028547"/>
    </source>
</evidence>
<comment type="caution">
    <text evidence="1">The sequence shown here is derived from an EMBL/GenBank/DDBJ whole genome shotgun (WGS) entry which is preliminary data.</text>
</comment>
<protein>
    <recommendedName>
        <fullName evidence="3">DNA-binding protein</fullName>
    </recommendedName>
</protein>
<gene>
    <name evidence="1" type="ORF">Q664_22610</name>
</gene>
<evidence type="ECO:0008006" key="3">
    <source>
        <dbReference type="Google" id="ProtNLM"/>
    </source>
</evidence>
<accession>A0A084SS97</accession>
<dbReference type="Proteomes" id="UP000028547">
    <property type="component" value="Unassembled WGS sequence"/>
</dbReference>
<reference evidence="1 2" key="1">
    <citation type="submission" date="2014-07" db="EMBL/GenBank/DDBJ databases">
        <title>Draft Genome Sequence of Gephyronic Acid Producer, Cystobacter violaceus Strain Cb vi76.</title>
        <authorList>
            <person name="Stevens D.C."/>
            <person name="Young J."/>
            <person name="Carmichael R."/>
            <person name="Tan J."/>
            <person name="Taylor R.E."/>
        </authorList>
    </citation>
    <scope>NUCLEOTIDE SEQUENCE [LARGE SCALE GENOMIC DNA]</scope>
    <source>
        <strain evidence="1 2">Cb vi76</strain>
    </source>
</reference>
<dbReference type="AlphaFoldDB" id="A0A084SS97"/>
<proteinExistence type="predicted"/>
<name>A0A084SS97_9BACT</name>
<sequence>MEPALPKGIGRPATSALAVIGVTRLEQVARFTEQELLALHGVGPKAVGVLKAALLEKGLSLAKAR</sequence>
<evidence type="ECO:0000313" key="1">
    <source>
        <dbReference type="EMBL" id="KFA91332.1"/>
    </source>
</evidence>
<dbReference type="EMBL" id="JPMI01000149">
    <property type="protein sequence ID" value="KFA91332.1"/>
    <property type="molecule type" value="Genomic_DNA"/>
</dbReference>
<dbReference type="SUPFAM" id="SSF47789">
    <property type="entry name" value="C-terminal domain of RNA polymerase alpha subunit"/>
    <property type="match status" value="1"/>
</dbReference>
<organism evidence="1 2">
    <name type="scientific">Archangium violaceum Cb vi76</name>
    <dbReference type="NCBI Taxonomy" id="1406225"/>
    <lineage>
        <taxon>Bacteria</taxon>
        <taxon>Pseudomonadati</taxon>
        <taxon>Myxococcota</taxon>
        <taxon>Myxococcia</taxon>
        <taxon>Myxococcales</taxon>
        <taxon>Cystobacterineae</taxon>
        <taxon>Archangiaceae</taxon>
        <taxon>Archangium</taxon>
    </lineage>
</organism>